<keyword evidence="2" id="KW-1185">Reference proteome</keyword>
<reference evidence="1 2" key="1">
    <citation type="submission" date="2010-12" db="EMBL/GenBank/DDBJ databases">
        <title>The Genome Sequence of Coprobacillus sp. strain 29_1.</title>
        <authorList>
            <consortium name="The Broad Institute Genome Sequencing Platform"/>
            <person name="Earl A."/>
            <person name="Ward D."/>
            <person name="Feldgarden M."/>
            <person name="Gevers D."/>
            <person name="Daigneault M."/>
            <person name="Sibley C.D."/>
            <person name="White A."/>
            <person name="Strauss J."/>
            <person name="Allen-Vercoe E."/>
            <person name="Young S.K."/>
            <person name="Zeng Q."/>
            <person name="Gargeya S."/>
            <person name="Fitzgerald M."/>
            <person name="Haas B."/>
            <person name="Abouelleil A."/>
            <person name="Alvarado L."/>
            <person name="Arachchi H.M."/>
            <person name="Berlin A."/>
            <person name="Brown A."/>
            <person name="Chapman S.B."/>
            <person name="Chen Z."/>
            <person name="Dunbar C."/>
            <person name="Freedman E."/>
            <person name="Gearin G."/>
            <person name="Gellesch M."/>
            <person name="Goldberg J."/>
            <person name="Griggs A."/>
            <person name="Gujja S."/>
            <person name="Heilman E."/>
            <person name="Heiman D."/>
            <person name="Howarth C."/>
            <person name="Larson L."/>
            <person name="Lui A."/>
            <person name="MacDonald P.J.P."/>
            <person name="Mehta T."/>
            <person name="Montmayeur A."/>
            <person name="Murphy C."/>
            <person name="Neiman D."/>
            <person name="Pearson M."/>
            <person name="Priest M."/>
            <person name="Roberts A."/>
            <person name="Saif S."/>
            <person name="Shea T."/>
            <person name="Shenoy N."/>
            <person name="Sisk P."/>
            <person name="Stolte C."/>
            <person name="Sykes S."/>
            <person name="White J."/>
            <person name="Yandava C."/>
            <person name="Nusbaum C."/>
            <person name="Birren B."/>
        </authorList>
    </citation>
    <scope>NUCLEOTIDE SEQUENCE [LARGE SCALE GENOMIC DNA]</scope>
    <source>
        <strain evidence="1 2">29_1</strain>
    </source>
</reference>
<dbReference type="Proteomes" id="UP000003157">
    <property type="component" value="Unassembled WGS sequence"/>
</dbReference>
<dbReference type="GeneID" id="78231465"/>
<dbReference type="RefSeq" id="WP_008790354.1">
    <property type="nucleotide sequence ID" value="NZ_AKCB01000004.1"/>
</dbReference>
<evidence type="ECO:0000313" key="2">
    <source>
        <dbReference type="Proteomes" id="UP000003157"/>
    </source>
</evidence>
<protein>
    <submittedName>
        <fullName evidence="1">Uncharacterized protein</fullName>
    </submittedName>
</protein>
<name>E7GEY0_9FIRM</name>
<gene>
    <name evidence="1" type="ORF">HMPREF9488_03272</name>
</gene>
<sequence>MENYIFNGKFTFMNGECTCECEYENSLGIMLGIIDVHNLLKNKLNDDEHLKNCFDDIENVLTFIEEHREDISKELLDNENGDYREFMLKESIRNKSGDISARDYSSDNSLSAEEYFEIIRKLIELLKKELPNSDLTLVVQMIKDFEDDVKDF</sequence>
<dbReference type="AlphaFoldDB" id="E7GEY0"/>
<comment type="caution">
    <text evidence="1">The sequence shown here is derived from an EMBL/GenBank/DDBJ whole genome shotgun (WGS) entry which is preliminary data.</text>
</comment>
<proteinExistence type="predicted"/>
<dbReference type="EMBL" id="ADKX01000046">
    <property type="protein sequence ID" value="EFW03581.1"/>
    <property type="molecule type" value="Genomic_DNA"/>
</dbReference>
<accession>E7GEY0</accession>
<dbReference type="HOGENOM" id="CLU_1719225_0_0_9"/>
<organism evidence="1 2">
    <name type="scientific">Coprobacillus cateniformis</name>
    <dbReference type="NCBI Taxonomy" id="100884"/>
    <lineage>
        <taxon>Bacteria</taxon>
        <taxon>Bacillati</taxon>
        <taxon>Bacillota</taxon>
        <taxon>Erysipelotrichia</taxon>
        <taxon>Erysipelotrichales</taxon>
        <taxon>Coprobacillaceae</taxon>
        <taxon>Coprobacillus</taxon>
    </lineage>
</organism>
<evidence type="ECO:0000313" key="1">
    <source>
        <dbReference type="EMBL" id="EFW03581.1"/>
    </source>
</evidence>
<dbReference type="STRING" id="100884.GCA_000269565_03718"/>